<dbReference type="Proteomes" id="UP000035503">
    <property type="component" value="Chromosome"/>
</dbReference>
<dbReference type="AlphaFoldDB" id="A0A0G3I4N5"/>
<evidence type="ECO:0000256" key="9">
    <source>
        <dbReference type="RuleBase" id="RU004016"/>
    </source>
</evidence>
<evidence type="ECO:0000256" key="1">
    <source>
        <dbReference type="ARBA" id="ARBA00007164"/>
    </source>
</evidence>
<dbReference type="GO" id="GO:0006508">
    <property type="term" value="P:proteolysis"/>
    <property type="evidence" value="ECO:0007669"/>
    <property type="project" value="InterPro"/>
</dbReference>
<evidence type="ECO:0000313" key="12">
    <source>
        <dbReference type="EMBL" id="AKK20220.1"/>
    </source>
</evidence>
<dbReference type="SUPFAM" id="SSF56601">
    <property type="entry name" value="beta-lactamase/transpeptidase-like"/>
    <property type="match status" value="1"/>
</dbReference>
<keyword evidence="6" id="KW-0961">Cell wall biogenesis/degradation</keyword>
<comment type="similarity">
    <text evidence="1 9">Belongs to the peptidase S11 family.</text>
</comment>
<dbReference type="PANTHER" id="PTHR21581">
    <property type="entry name" value="D-ALANYL-D-ALANINE CARBOXYPEPTIDASE"/>
    <property type="match status" value="1"/>
</dbReference>
<dbReference type="PANTHER" id="PTHR21581:SF6">
    <property type="entry name" value="TRAFFICKING PROTEIN PARTICLE COMPLEX SUBUNIT 12"/>
    <property type="match status" value="1"/>
</dbReference>
<dbReference type="Gene3D" id="3.40.710.10">
    <property type="entry name" value="DD-peptidase/beta-lactamase superfamily"/>
    <property type="match status" value="1"/>
</dbReference>
<dbReference type="InterPro" id="IPR012338">
    <property type="entry name" value="Beta-lactam/transpept-like"/>
</dbReference>
<evidence type="ECO:0000256" key="3">
    <source>
        <dbReference type="ARBA" id="ARBA00022801"/>
    </source>
</evidence>
<keyword evidence="10" id="KW-0812">Transmembrane</keyword>
<evidence type="ECO:0000256" key="6">
    <source>
        <dbReference type="ARBA" id="ARBA00023316"/>
    </source>
</evidence>
<organism evidence="12 13">
    <name type="scientific">Candidatus Liberibacter africanus PTSAPSY</name>
    <dbReference type="NCBI Taxonomy" id="1277257"/>
    <lineage>
        <taxon>Bacteria</taxon>
        <taxon>Pseudomonadati</taxon>
        <taxon>Pseudomonadota</taxon>
        <taxon>Alphaproteobacteria</taxon>
        <taxon>Hyphomicrobiales</taxon>
        <taxon>Rhizobiaceae</taxon>
        <taxon>Liberibacter</taxon>
    </lineage>
</organism>
<accession>A0A0G3I4N5</accession>
<feature type="active site" evidence="7">
    <location>
        <position position="123"/>
    </location>
</feature>
<evidence type="ECO:0000256" key="10">
    <source>
        <dbReference type="SAM" id="Phobius"/>
    </source>
</evidence>
<evidence type="ECO:0000256" key="5">
    <source>
        <dbReference type="ARBA" id="ARBA00022984"/>
    </source>
</evidence>
<feature type="active site" description="Acyl-ester intermediate" evidence="7">
    <location>
        <position position="63"/>
    </location>
</feature>
<evidence type="ECO:0000313" key="13">
    <source>
        <dbReference type="Proteomes" id="UP000035503"/>
    </source>
</evidence>
<keyword evidence="10" id="KW-0472">Membrane</keyword>
<keyword evidence="13" id="KW-1185">Reference proteome</keyword>
<keyword evidence="4" id="KW-0133">Cell shape</keyword>
<keyword evidence="2" id="KW-0732">Signal</keyword>
<sequence>MIKKDSVIRYFLVNIATAVLLNSIFPSQYIAGMNNLPYYTLIDSNTGHVIAENYPDHPWNPASLTKLMTAYVIFSFLEGKKITLETPITISKNASKHPPANSTFGQGSVMTLDNALKLLIVKSANDIATAIAESLCKTEENFVKHMNAYAEQLGLSSTHFMNTHGAVQYDHYTTARDMSILSWRIKTDFSQYAYYFQIKGLEIKGKKYPNTNWAVGIFQGADGMKTGFTCASGFNIVTSAIQGNRSLIAVILGAIDRDTRNKISEELLSVGFSTKTDKKKINYIAKNFDKQNLSNEVPDISDEVCSTQREIANYKTQMQEAKNKKPHFMKFEKITLINNKKSLITTNSAKNTLKRKK</sequence>
<dbReference type="InterPro" id="IPR001967">
    <property type="entry name" value="Peptidase_S11_N"/>
</dbReference>
<dbReference type="GO" id="GO:0009002">
    <property type="term" value="F:serine-type D-Ala-D-Ala carboxypeptidase activity"/>
    <property type="evidence" value="ECO:0007669"/>
    <property type="project" value="InterPro"/>
</dbReference>
<reference evidence="12 13" key="1">
    <citation type="journal article" date="2015" name="Genome Announc.">
        <title>Complete Genome Sequence of 'Candidatus Liberibacter africanus,' a Bacterium Associated with Citrus Huanglongbing.</title>
        <authorList>
            <person name="Lin H."/>
            <person name="Pietersen G."/>
            <person name="Han C."/>
            <person name="Read D.A."/>
            <person name="Lou B."/>
            <person name="Gupta G."/>
            <person name="Civerolo E.L."/>
        </authorList>
    </citation>
    <scope>NUCLEOTIDE SEQUENCE [LARGE SCALE GENOMIC DNA]</scope>
    <source>
        <strain evidence="12 13">PTSAPSY</strain>
    </source>
</reference>
<dbReference type="GO" id="GO:0009252">
    <property type="term" value="P:peptidoglycan biosynthetic process"/>
    <property type="evidence" value="ECO:0007669"/>
    <property type="project" value="UniProtKB-KW"/>
</dbReference>
<evidence type="ECO:0000256" key="8">
    <source>
        <dbReference type="PIRSR" id="PIRSR618044-2"/>
    </source>
</evidence>
<proteinExistence type="inferred from homology"/>
<dbReference type="InterPro" id="IPR018044">
    <property type="entry name" value="Peptidase_S11"/>
</dbReference>
<feature type="transmembrane region" description="Helical" evidence="10">
    <location>
        <begin position="7"/>
        <end position="25"/>
    </location>
</feature>
<evidence type="ECO:0000256" key="2">
    <source>
        <dbReference type="ARBA" id="ARBA00022729"/>
    </source>
</evidence>
<dbReference type="RefSeq" id="WP_200897304.1">
    <property type="nucleotide sequence ID" value="NZ_CP004021.1"/>
</dbReference>
<dbReference type="KEGG" id="lau:G293_02960"/>
<evidence type="ECO:0000259" key="11">
    <source>
        <dbReference type="Pfam" id="PF00768"/>
    </source>
</evidence>
<dbReference type="Pfam" id="PF00768">
    <property type="entry name" value="Peptidase_S11"/>
    <property type="match status" value="1"/>
</dbReference>
<feature type="active site" description="Proton acceptor" evidence="7">
    <location>
        <position position="66"/>
    </location>
</feature>
<keyword evidence="5" id="KW-0573">Peptidoglycan synthesis</keyword>
<dbReference type="PATRIC" id="fig|1277257.4.peg.636"/>
<dbReference type="PRINTS" id="PR00725">
    <property type="entry name" value="DADACBPTASE1"/>
</dbReference>
<dbReference type="EMBL" id="CP004021">
    <property type="protein sequence ID" value="AKK20220.1"/>
    <property type="molecule type" value="Genomic_DNA"/>
</dbReference>
<keyword evidence="3" id="KW-0378">Hydrolase</keyword>
<keyword evidence="10" id="KW-1133">Transmembrane helix</keyword>
<keyword evidence="12" id="KW-0121">Carboxypeptidase</keyword>
<name>A0A0G3I4N5_LIBAF</name>
<dbReference type="GO" id="GO:0008360">
    <property type="term" value="P:regulation of cell shape"/>
    <property type="evidence" value="ECO:0007669"/>
    <property type="project" value="UniProtKB-KW"/>
</dbReference>
<keyword evidence="12" id="KW-0645">Protease</keyword>
<feature type="binding site" evidence="8">
    <location>
        <position position="225"/>
    </location>
    <ligand>
        <name>substrate</name>
    </ligand>
</feature>
<protein>
    <submittedName>
        <fullName evidence="12">Peptidase S11, D-alanyl-D-alanine carboxypeptidase 1</fullName>
    </submittedName>
</protein>
<feature type="domain" description="Peptidase S11 D-alanyl-D-alanine carboxypeptidase A N-terminal" evidence="11">
    <location>
        <begin position="39"/>
        <end position="254"/>
    </location>
</feature>
<gene>
    <name evidence="12" type="ORF">G293_02960</name>
</gene>
<dbReference type="GO" id="GO:0071555">
    <property type="term" value="P:cell wall organization"/>
    <property type="evidence" value="ECO:0007669"/>
    <property type="project" value="UniProtKB-KW"/>
</dbReference>
<evidence type="ECO:0000256" key="7">
    <source>
        <dbReference type="PIRSR" id="PIRSR618044-1"/>
    </source>
</evidence>
<evidence type="ECO:0000256" key="4">
    <source>
        <dbReference type="ARBA" id="ARBA00022960"/>
    </source>
</evidence>